<comment type="subcellular location">
    <subcellularLocation>
        <location evidence="1 11">Cell membrane</location>
        <topology evidence="1 11">Lipid-anchor</topology>
        <topology evidence="1 11">GPI-anchor</topology>
    </subcellularLocation>
</comment>
<protein>
    <recommendedName>
        <fullName evidence="11">1,3-beta-glucanosyltransferase</fullName>
        <ecNumber evidence="11">2.4.1.-</ecNumber>
    </recommendedName>
</protein>
<reference evidence="14 15" key="1">
    <citation type="journal article" date="2016" name="BMC Genomics">
        <title>Comparative genomic and transcriptomic analyses of the Fuzhuan brick tea-fermentation fungus Aspergillus cristatus.</title>
        <authorList>
            <person name="Ge Y."/>
            <person name="Wang Y."/>
            <person name="Liu Y."/>
            <person name="Tan Y."/>
            <person name="Ren X."/>
            <person name="Zhang X."/>
            <person name="Hyde K.D."/>
            <person name="Liu Y."/>
            <person name="Liu Z."/>
        </authorList>
    </citation>
    <scope>NUCLEOTIDE SEQUENCE [LARGE SCALE GENOMIC DNA]</scope>
    <source>
        <strain evidence="14 15">GZAAS20.1005</strain>
    </source>
</reference>
<feature type="chain" id="PRO_5009027089" description="1,3-beta-glucanosyltransferase" evidence="11">
    <location>
        <begin position="20"/>
        <end position="464"/>
    </location>
</feature>
<keyword evidence="7 11" id="KW-0472">Membrane</keyword>
<keyword evidence="13" id="KW-0812">Transmembrane</keyword>
<dbReference type="Proteomes" id="UP000094569">
    <property type="component" value="Unassembled WGS sequence"/>
</dbReference>
<dbReference type="GO" id="GO:0031505">
    <property type="term" value="P:fungal-type cell wall organization"/>
    <property type="evidence" value="ECO:0007669"/>
    <property type="project" value="TreeGrafter"/>
</dbReference>
<dbReference type="VEuPathDB" id="FungiDB:SI65_07291"/>
<evidence type="ECO:0000256" key="9">
    <source>
        <dbReference type="ARBA" id="ARBA00023288"/>
    </source>
</evidence>
<comment type="caution">
    <text evidence="14">The sequence shown here is derived from an EMBL/GenBank/DDBJ whole genome shotgun (WGS) entry which is preliminary data.</text>
</comment>
<evidence type="ECO:0000313" key="15">
    <source>
        <dbReference type="Proteomes" id="UP000094569"/>
    </source>
</evidence>
<keyword evidence="8" id="KW-0325">Glycoprotein</keyword>
<dbReference type="EMBL" id="JXNT01000008">
    <property type="protein sequence ID" value="ODM17616.1"/>
    <property type="molecule type" value="Genomic_DNA"/>
</dbReference>
<evidence type="ECO:0000256" key="13">
    <source>
        <dbReference type="SAM" id="Phobius"/>
    </source>
</evidence>
<keyword evidence="5 11" id="KW-0808">Transferase</keyword>
<dbReference type="PANTHER" id="PTHR31468:SF5">
    <property type="entry name" value="1,3-BETA-GLUCANOSYLTRANSFERASE GAS5"/>
    <property type="match status" value="1"/>
</dbReference>
<comment type="similarity">
    <text evidence="2 11">Belongs to the glycosyl hydrolase 72 family.</text>
</comment>
<evidence type="ECO:0000256" key="2">
    <source>
        <dbReference type="ARBA" id="ARBA00007528"/>
    </source>
</evidence>
<evidence type="ECO:0000256" key="6">
    <source>
        <dbReference type="ARBA" id="ARBA00022729"/>
    </source>
</evidence>
<dbReference type="OrthoDB" id="421038at2759"/>
<dbReference type="SUPFAM" id="SSF51445">
    <property type="entry name" value="(Trans)glycosidases"/>
    <property type="match status" value="1"/>
</dbReference>
<dbReference type="GO" id="GO:0071970">
    <property type="term" value="P:fungal-type cell wall (1-&gt;3)-beta-D-glucan biosynthetic process"/>
    <property type="evidence" value="ECO:0007669"/>
    <property type="project" value="TreeGrafter"/>
</dbReference>
<proteinExistence type="inferred from homology"/>
<evidence type="ECO:0000256" key="12">
    <source>
        <dbReference type="SAM" id="MobiDB-lite"/>
    </source>
</evidence>
<evidence type="ECO:0000256" key="3">
    <source>
        <dbReference type="ARBA" id="ARBA00022475"/>
    </source>
</evidence>
<evidence type="ECO:0000313" key="14">
    <source>
        <dbReference type="EMBL" id="ODM17616.1"/>
    </source>
</evidence>
<dbReference type="EC" id="2.4.1.-" evidence="11"/>
<evidence type="ECO:0000256" key="5">
    <source>
        <dbReference type="ARBA" id="ARBA00022679"/>
    </source>
</evidence>
<dbReference type="InterPro" id="IPR017853">
    <property type="entry name" value="GH"/>
</dbReference>
<dbReference type="AlphaFoldDB" id="A0A1E3BB36"/>
<evidence type="ECO:0000256" key="4">
    <source>
        <dbReference type="ARBA" id="ARBA00022622"/>
    </source>
</evidence>
<dbReference type="FunFam" id="3.20.20.80:FF:000032">
    <property type="entry name" value="1,3-beta-glucanosyltransferase"/>
    <property type="match status" value="1"/>
</dbReference>
<feature type="transmembrane region" description="Helical" evidence="13">
    <location>
        <begin position="442"/>
        <end position="463"/>
    </location>
</feature>
<feature type="compositionally biased region" description="Basic and acidic residues" evidence="12">
    <location>
        <begin position="369"/>
        <end position="379"/>
    </location>
</feature>
<evidence type="ECO:0000256" key="11">
    <source>
        <dbReference type="RuleBase" id="RU361209"/>
    </source>
</evidence>
<feature type="signal peptide" evidence="11">
    <location>
        <begin position="1"/>
        <end position="19"/>
    </location>
</feature>
<dbReference type="PANTHER" id="PTHR31468">
    <property type="entry name" value="1,3-BETA-GLUCANOSYLTRANSFERASE GAS1"/>
    <property type="match status" value="1"/>
</dbReference>
<evidence type="ECO:0000256" key="10">
    <source>
        <dbReference type="ARBA" id="ARBA00025026"/>
    </source>
</evidence>
<dbReference type="Gene3D" id="3.20.20.80">
    <property type="entry name" value="Glycosidases"/>
    <property type="match status" value="1"/>
</dbReference>
<keyword evidence="6 11" id="KW-0732">Signal</keyword>
<keyword evidence="3" id="KW-1003">Cell membrane</keyword>
<dbReference type="GO" id="GO:0098552">
    <property type="term" value="C:side of membrane"/>
    <property type="evidence" value="ECO:0007669"/>
    <property type="project" value="UniProtKB-KW"/>
</dbReference>
<evidence type="ECO:0000256" key="1">
    <source>
        <dbReference type="ARBA" id="ARBA00004609"/>
    </source>
</evidence>
<evidence type="ECO:0000256" key="8">
    <source>
        <dbReference type="ARBA" id="ARBA00023180"/>
    </source>
</evidence>
<dbReference type="STRING" id="573508.A0A1E3BB36"/>
<name>A0A1E3BB36_ASPCR</name>
<keyword evidence="4 11" id="KW-0336">GPI-anchor</keyword>
<keyword evidence="13" id="KW-1133">Transmembrane helix</keyword>
<dbReference type="Pfam" id="PF03198">
    <property type="entry name" value="Glyco_hydro_72"/>
    <property type="match status" value="1"/>
</dbReference>
<comment type="function">
    <text evidence="10">Splits internally a 1,3-beta-glucan molecule and transfers the newly generated reducing end (the donor) to the non-reducing end of another 1,3-beta-glucan molecule (the acceptor) forming a 1,3-beta linkage, resulting in the elongation of 1,3-beta-glucan chains in the cell wall. Involved in cell wall morphogenesis.</text>
</comment>
<gene>
    <name evidence="14" type="ORF">SI65_07291</name>
</gene>
<keyword evidence="9 11" id="KW-0449">Lipoprotein</keyword>
<feature type="compositionally biased region" description="Low complexity" evidence="12">
    <location>
        <begin position="387"/>
        <end position="433"/>
    </location>
</feature>
<feature type="compositionally biased region" description="Gly residues" evidence="12">
    <location>
        <begin position="335"/>
        <end position="346"/>
    </location>
</feature>
<keyword evidence="15" id="KW-1185">Reference proteome</keyword>
<feature type="region of interest" description="Disordered" evidence="12">
    <location>
        <begin position="328"/>
        <end position="433"/>
    </location>
</feature>
<sequence>MKGSTIATSLVLGASSVLAAPSHNTIKARDDVTPITTKGNAFFKGDERFYIRGVDYQPGGSGDLADPIADADGCKRDIEKFKSLGLNTIRVYSVDNSKDHDECMNALADAGIYLVLDVNTPKYSLNRKDPKQSYNDVYLQYVFATVEMFAQYKNTLAFFSGNEVINDGPSSKAAPYVKAVTRDIRQYLRERNLRTVPVGYSAADIDTNRLQMAQYMNCGTDDERSDFFAFNDYSWCDPSSFSTSGWDQKVKMFDGYGIPLFLSEYGCNTNTRKFEEVEALYSTKMTGVYSGGLVYEYSQEPSNYGLVKVDGDSVNELKDFDALKTAFEKTSNPEGDGGFNKTGGSNGCPKQQKPAWDVENDDLPAIPEPAKKYFKDGAGKGDGFSGSGSQSKGTSSTGTAEPGSASVSGSDYSSSGSGGSSSSSPSGSAGAAAGLKVPSLTMAPVVVGMVTIMSTLFGASLIMV</sequence>
<dbReference type="GO" id="GO:0042124">
    <property type="term" value="F:1,3-beta-glucanosyltransferase activity"/>
    <property type="evidence" value="ECO:0007669"/>
    <property type="project" value="TreeGrafter"/>
</dbReference>
<accession>A0A1E3BB36</accession>
<dbReference type="GO" id="GO:0005886">
    <property type="term" value="C:plasma membrane"/>
    <property type="evidence" value="ECO:0007669"/>
    <property type="project" value="UniProtKB-SubCell"/>
</dbReference>
<dbReference type="InterPro" id="IPR004886">
    <property type="entry name" value="Glucanosyltransferase"/>
</dbReference>
<organism evidence="14 15">
    <name type="scientific">Aspergillus cristatus</name>
    <name type="common">Chinese Fuzhuan brick tea-fermentation fungus</name>
    <name type="synonym">Eurotium cristatum</name>
    <dbReference type="NCBI Taxonomy" id="573508"/>
    <lineage>
        <taxon>Eukaryota</taxon>
        <taxon>Fungi</taxon>
        <taxon>Dikarya</taxon>
        <taxon>Ascomycota</taxon>
        <taxon>Pezizomycotina</taxon>
        <taxon>Eurotiomycetes</taxon>
        <taxon>Eurotiomycetidae</taxon>
        <taxon>Eurotiales</taxon>
        <taxon>Aspergillaceae</taxon>
        <taxon>Aspergillus</taxon>
        <taxon>Aspergillus subgen. Aspergillus</taxon>
    </lineage>
</organism>
<evidence type="ECO:0000256" key="7">
    <source>
        <dbReference type="ARBA" id="ARBA00023136"/>
    </source>
</evidence>